<keyword evidence="5" id="KW-1185">Reference proteome</keyword>
<feature type="region of interest" description="Disordered" evidence="2">
    <location>
        <begin position="572"/>
        <end position="608"/>
    </location>
</feature>
<keyword evidence="1" id="KW-0175">Coiled coil</keyword>
<dbReference type="PANTHER" id="PTHR38886">
    <property type="entry name" value="SESA DOMAIN-CONTAINING PROTEIN"/>
    <property type="match status" value="1"/>
</dbReference>
<evidence type="ECO:0000313" key="4">
    <source>
        <dbReference type="EMBL" id="KZL87535.1"/>
    </source>
</evidence>
<feature type="region of interest" description="Disordered" evidence="2">
    <location>
        <begin position="708"/>
        <end position="731"/>
    </location>
</feature>
<proteinExistence type="predicted"/>
<dbReference type="EMBL" id="LFIW01000219">
    <property type="protein sequence ID" value="KZL87535.1"/>
    <property type="molecule type" value="Genomic_DNA"/>
</dbReference>
<dbReference type="InterPro" id="IPR054464">
    <property type="entry name" value="ULD_fung"/>
</dbReference>
<feature type="region of interest" description="Disordered" evidence="2">
    <location>
        <begin position="403"/>
        <end position="436"/>
    </location>
</feature>
<name>A0A162PT08_COLIC</name>
<evidence type="ECO:0000259" key="3">
    <source>
        <dbReference type="Pfam" id="PF22893"/>
    </source>
</evidence>
<dbReference type="Pfam" id="PF22893">
    <property type="entry name" value="ULD_2"/>
    <property type="match status" value="1"/>
</dbReference>
<organism evidence="4 5">
    <name type="scientific">Colletotrichum incanum</name>
    <name type="common">Soybean anthracnose fungus</name>
    <dbReference type="NCBI Taxonomy" id="1573173"/>
    <lineage>
        <taxon>Eukaryota</taxon>
        <taxon>Fungi</taxon>
        <taxon>Dikarya</taxon>
        <taxon>Ascomycota</taxon>
        <taxon>Pezizomycotina</taxon>
        <taxon>Sordariomycetes</taxon>
        <taxon>Hypocreomycetidae</taxon>
        <taxon>Glomerellales</taxon>
        <taxon>Glomerellaceae</taxon>
        <taxon>Colletotrichum</taxon>
        <taxon>Colletotrichum spaethianum species complex</taxon>
    </lineage>
</organism>
<feature type="compositionally biased region" description="Basic and acidic residues" evidence="2">
    <location>
        <begin position="528"/>
        <end position="540"/>
    </location>
</feature>
<evidence type="ECO:0000313" key="5">
    <source>
        <dbReference type="Proteomes" id="UP000076584"/>
    </source>
</evidence>
<feature type="compositionally biased region" description="Polar residues" evidence="2">
    <location>
        <begin position="593"/>
        <end position="607"/>
    </location>
</feature>
<feature type="coiled-coil region" evidence="1">
    <location>
        <begin position="64"/>
        <end position="98"/>
    </location>
</feature>
<feature type="compositionally biased region" description="Acidic residues" evidence="2">
    <location>
        <begin position="427"/>
        <end position="436"/>
    </location>
</feature>
<protein>
    <recommendedName>
        <fullName evidence="3">Ubiquitin-like domain-containing protein</fullName>
    </recommendedName>
</protein>
<dbReference type="Proteomes" id="UP000076584">
    <property type="component" value="Unassembled WGS sequence"/>
</dbReference>
<evidence type="ECO:0000256" key="2">
    <source>
        <dbReference type="SAM" id="MobiDB-lite"/>
    </source>
</evidence>
<feature type="domain" description="Ubiquitin-like" evidence="3">
    <location>
        <begin position="269"/>
        <end position="349"/>
    </location>
</feature>
<dbReference type="AlphaFoldDB" id="A0A162PT08"/>
<gene>
    <name evidence="4" type="ORF">CI238_01433</name>
</gene>
<comment type="caution">
    <text evidence="4">The sequence shown here is derived from an EMBL/GenBank/DDBJ whole genome shotgun (WGS) entry which is preliminary data.</text>
</comment>
<accession>A0A162PT08</accession>
<dbReference type="PANTHER" id="PTHR38886:SF1">
    <property type="entry name" value="NACHT-NTPASE AND P-LOOP NTPASES N-TERMINAL DOMAIN-CONTAINING PROTEIN"/>
    <property type="match status" value="1"/>
</dbReference>
<reference evidence="4 5" key="1">
    <citation type="submission" date="2015-06" db="EMBL/GenBank/DDBJ databases">
        <title>Survival trade-offs in plant roots during colonization by closely related pathogenic and mutualistic fungi.</title>
        <authorList>
            <person name="Hacquard S."/>
            <person name="Kracher B."/>
            <person name="Hiruma K."/>
            <person name="Weinman A."/>
            <person name="Muench P."/>
            <person name="Garrido Oter R."/>
            <person name="Ver Loren van Themaat E."/>
            <person name="Dallerey J.-F."/>
            <person name="Damm U."/>
            <person name="Henrissat B."/>
            <person name="Lespinet O."/>
            <person name="Thon M."/>
            <person name="Kemen E."/>
            <person name="McHardy A.C."/>
            <person name="Schulze-Lefert P."/>
            <person name="O'Connell R.J."/>
        </authorList>
    </citation>
    <scope>NUCLEOTIDE SEQUENCE [LARGE SCALE GENOMIC DNA]</scope>
    <source>
        <strain evidence="4 5">MAFF 238704</strain>
    </source>
</reference>
<feature type="region of interest" description="Disordered" evidence="2">
    <location>
        <begin position="521"/>
        <end position="540"/>
    </location>
</feature>
<sequence>MRGRILLFSQSLRDLYDRPFSGCVGFNVTRDGLPPSIMEVTLAFGAVGDIIAVTKLIKTIIVALDDCRGSAKEYQDALQNLEMLGKALQQVAEFYQDQRFNNHLGDLRAIALCRLQQIRLCLDGFSDKIQKLRQFSQTEEPRTKIQWKLEEKDVEKFRTEVNEHTMSLNMLLGITSVRVIQRNHEDSAQQASEAEARTAVMVRDSNLSLRGYFGVIGRRILSRLDYVSRLSRELKISTSHLISIMRAVSGELSNIRTAIMRLERPLNDEHFVFEDATGKVFPIHLRTITSWEAFEYVIADRFKGKKGAHRAQRKRYSLQERASRREVDRSTSWETAFLPYQRVDMSLMCREVQNSARVKSSLSCPRCLMGSPDETGVEVQCQICNMFFTRVIEVDKEASVGSTIGTATESGGKVQGSRKRKPTTEESGSDSDDEDVSGFSRITLISKRRRCDKSSLPSIRDQLESFRAFRAFAQAVPGNTDFMSAAAPAFDTMPISSASQGTKFRIENITVLTRSELADSSFQTSRKTSQDKIEHEAKWHGSSRDEVRKFAKFFANISERSKSDAIKANITHDSGVVPRNPQTTQPPSPHTSNIRPSASSDVNTADTDMSRIEGSGEDEFINRYGRTNVVSGFSQTKYHNGLNGIDSPQVQPHRVRFSTPSPPPGLGSGSKSLPRYRIFEPLQGDAVLVAHLGNGRLPDVAHTAALEPLDSDGSEDDSSSTISSSTAALAM</sequence>
<evidence type="ECO:0000256" key="1">
    <source>
        <dbReference type="SAM" id="Coils"/>
    </source>
</evidence>
<feature type="compositionally biased region" description="Acidic residues" evidence="2">
    <location>
        <begin position="709"/>
        <end position="718"/>
    </location>
</feature>